<name>A0AAV8RZQ0_ENSVE</name>
<dbReference type="AlphaFoldDB" id="A0AAV8RZQ0"/>
<dbReference type="PROSITE" id="PS51257">
    <property type="entry name" value="PROKAR_LIPOPROTEIN"/>
    <property type="match status" value="1"/>
</dbReference>
<reference evidence="1 2" key="1">
    <citation type="submission" date="2022-12" db="EMBL/GenBank/DDBJ databases">
        <title>Chromosome-scale assembly of the Ensete ventricosum genome.</title>
        <authorList>
            <person name="Dussert Y."/>
            <person name="Stocks J."/>
            <person name="Wendawek A."/>
            <person name="Woldeyes F."/>
            <person name="Nichols R.A."/>
            <person name="Borrell J.S."/>
        </authorList>
    </citation>
    <scope>NUCLEOTIDE SEQUENCE [LARGE SCALE GENOMIC DNA]</scope>
    <source>
        <strain evidence="2">cv. Maze</strain>
        <tissue evidence="1">Seeds</tissue>
    </source>
</reference>
<protein>
    <submittedName>
        <fullName evidence="1">Uncharacterized protein</fullName>
    </submittedName>
</protein>
<organism evidence="1 2">
    <name type="scientific">Ensete ventricosum</name>
    <name type="common">Abyssinian banana</name>
    <name type="synonym">Musa ensete</name>
    <dbReference type="NCBI Taxonomy" id="4639"/>
    <lineage>
        <taxon>Eukaryota</taxon>
        <taxon>Viridiplantae</taxon>
        <taxon>Streptophyta</taxon>
        <taxon>Embryophyta</taxon>
        <taxon>Tracheophyta</taxon>
        <taxon>Spermatophyta</taxon>
        <taxon>Magnoliopsida</taxon>
        <taxon>Liliopsida</taxon>
        <taxon>Zingiberales</taxon>
        <taxon>Musaceae</taxon>
        <taxon>Ensete</taxon>
    </lineage>
</organism>
<sequence>MGIRHAGCTGSEDLWALLAGSSSSCCFSIQKSFQERMMMHQHGVENTGYTRVSINCYKIPPVRSLR</sequence>
<dbReference type="Proteomes" id="UP001222027">
    <property type="component" value="Unassembled WGS sequence"/>
</dbReference>
<dbReference type="EMBL" id="JAQQAF010000001">
    <property type="protein sequence ID" value="KAJ8512587.1"/>
    <property type="molecule type" value="Genomic_DNA"/>
</dbReference>
<evidence type="ECO:0000313" key="1">
    <source>
        <dbReference type="EMBL" id="KAJ8512587.1"/>
    </source>
</evidence>
<keyword evidence="2" id="KW-1185">Reference proteome</keyword>
<comment type="caution">
    <text evidence="1">The sequence shown here is derived from an EMBL/GenBank/DDBJ whole genome shotgun (WGS) entry which is preliminary data.</text>
</comment>
<proteinExistence type="predicted"/>
<accession>A0AAV8RZQ0</accession>
<gene>
    <name evidence="1" type="ORF">OPV22_003021</name>
</gene>
<evidence type="ECO:0000313" key="2">
    <source>
        <dbReference type="Proteomes" id="UP001222027"/>
    </source>
</evidence>